<feature type="non-terminal residue" evidence="3">
    <location>
        <position position="228"/>
    </location>
</feature>
<proteinExistence type="predicted"/>
<feature type="domain" description="Cyanovirin-N" evidence="2">
    <location>
        <begin position="34"/>
        <end position="131"/>
    </location>
</feature>
<dbReference type="InterPro" id="IPR036673">
    <property type="entry name" value="Cyanovirin-N_sf"/>
</dbReference>
<dbReference type="AlphaFoldDB" id="A0A9P4YDM0"/>
<dbReference type="SUPFAM" id="SSF51322">
    <property type="entry name" value="Cyanovirin-N"/>
    <property type="match status" value="1"/>
</dbReference>
<evidence type="ECO:0000313" key="3">
    <source>
        <dbReference type="EMBL" id="KAF3771086.1"/>
    </source>
</evidence>
<dbReference type="EMBL" id="MU032344">
    <property type="protein sequence ID" value="KAF3771086.1"/>
    <property type="molecule type" value="Genomic_DNA"/>
</dbReference>
<feature type="chain" id="PRO_5040122336" description="Cyanovirin-N domain-containing protein" evidence="1">
    <location>
        <begin position="23"/>
        <end position="228"/>
    </location>
</feature>
<name>A0A9P4YDM0_CRYP1</name>
<sequence>MQLDSRLSLAAVSLGSLAAVRAAPTVFQRDTPGAFLDLCSDISFMNGWLVGTCSSDNGTSITSSVWLSSLIELDDNTLVWAENGNYYASCVNGASGYIDNSTLVSQCVLEAANISIDLAEHVFVYDGFLLSDLAGTPTGPTVSSSTISVPTSSNHFAYQIYFFNKLLSRYCSDFGTEDAAFGVELYAAGPQDCHSFPLADWVTSNGWYAEPPPFVAVVDYLNYGWQVS</sequence>
<reference evidence="3" key="1">
    <citation type="journal article" date="2020" name="Phytopathology">
        <title>Genome sequence of the chestnut blight fungus Cryphonectria parasitica EP155: A fundamental resource for an archetypical invasive plant pathogen.</title>
        <authorList>
            <person name="Crouch J.A."/>
            <person name="Dawe A."/>
            <person name="Aerts A."/>
            <person name="Barry K."/>
            <person name="Churchill A.C.L."/>
            <person name="Grimwood J."/>
            <person name="Hillman B."/>
            <person name="Milgroom M.G."/>
            <person name="Pangilinan J."/>
            <person name="Smith M."/>
            <person name="Salamov A."/>
            <person name="Schmutz J."/>
            <person name="Yadav J."/>
            <person name="Grigoriev I.V."/>
            <person name="Nuss D."/>
        </authorList>
    </citation>
    <scope>NUCLEOTIDE SEQUENCE</scope>
    <source>
        <strain evidence="3">EP155</strain>
    </source>
</reference>
<evidence type="ECO:0000313" key="4">
    <source>
        <dbReference type="Proteomes" id="UP000803844"/>
    </source>
</evidence>
<keyword evidence="1" id="KW-0732">Signal</keyword>
<accession>A0A9P4YDM0</accession>
<dbReference type="Gene3D" id="2.30.60.10">
    <property type="entry name" value="Cyanovirin-N"/>
    <property type="match status" value="1"/>
</dbReference>
<keyword evidence="4" id="KW-1185">Reference proteome</keyword>
<comment type="caution">
    <text evidence="3">The sequence shown here is derived from an EMBL/GenBank/DDBJ whole genome shotgun (WGS) entry which is preliminary data.</text>
</comment>
<evidence type="ECO:0000256" key="1">
    <source>
        <dbReference type="SAM" id="SignalP"/>
    </source>
</evidence>
<gene>
    <name evidence="3" type="ORF">M406DRAFT_354691</name>
</gene>
<dbReference type="InterPro" id="IPR011058">
    <property type="entry name" value="Cyanovirin-N"/>
</dbReference>
<organism evidence="3 4">
    <name type="scientific">Cryphonectria parasitica (strain ATCC 38755 / EP155)</name>
    <dbReference type="NCBI Taxonomy" id="660469"/>
    <lineage>
        <taxon>Eukaryota</taxon>
        <taxon>Fungi</taxon>
        <taxon>Dikarya</taxon>
        <taxon>Ascomycota</taxon>
        <taxon>Pezizomycotina</taxon>
        <taxon>Sordariomycetes</taxon>
        <taxon>Sordariomycetidae</taxon>
        <taxon>Diaporthales</taxon>
        <taxon>Cryphonectriaceae</taxon>
        <taxon>Cryphonectria-Endothia species complex</taxon>
        <taxon>Cryphonectria</taxon>
    </lineage>
</organism>
<dbReference type="GeneID" id="63840104"/>
<dbReference type="Pfam" id="PF08881">
    <property type="entry name" value="CVNH"/>
    <property type="match status" value="1"/>
</dbReference>
<protein>
    <recommendedName>
        <fullName evidence="2">Cyanovirin-N domain-containing protein</fullName>
    </recommendedName>
</protein>
<dbReference type="SMART" id="SM01111">
    <property type="entry name" value="CVNH"/>
    <property type="match status" value="1"/>
</dbReference>
<dbReference type="OrthoDB" id="4672515at2759"/>
<feature type="signal peptide" evidence="1">
    <location>
        <begin position="1"/>
        <end position="22"/>
    </location>
</feature>
<dbReference type="Proteomes" id="UP000803844">
    <property type="component" value="Unassembled WGS sequence"/>
</dbReference>
<evidence type="ECO:0000259" key="2">
    <source>
        <dbReference type="SMART" id="SM01111"/>
    </source>
</evidence>
<dbReference type="RefSeq" id="XP_040782047.1">
    <property type="nucleotide sequence ID" value="XM_040922975.1"/>
</dbReference>